<evidence type="ECO:0000313" key="1">
    <source>
        <dbReference type="EMBL" id="KAF7573908.1"/>
    </source>
</evidence>
<reference evidence="4" key="4">
    <citation type="journal article" date="2022" name="Microb. Genom.">
        <title>A global pangenome for the wheat fungal pathogen Pyrenophora tritici-repentis and prediction of effector protein structural homology.</title>
        <authorList>
            <person name="Moolhuijzen P.M."/>
            <person name="See P.T."/>
            <person name="Shi G."/>
            <person name="Powell H.R."/>
            <person name="Cockram J."/>
            <person name="Jorgensen L.N."/>
            <person name="Benslimane H."/>
            <person name="Strelkov S.E."/>
            <person name="Turner J."/>
            <person name="Liu Z."/>
            <person name="Moffat C.S."/>
        </authorList>
    </citation>
    <scope>NUCLEOTIDE SEQUENCE [LARGE SCALE GENOMIC DNA]</scope>
</reference>
<dbReference type="EMBL" id="NRDI02000041">
    <property type="protein sequence ID" value="KAI1507447.1"/>
    <property type="molecule type" value="Genomic_DNA"/>
</dbReference>
<gene>
    <name evidence="2" type="ORF">Ptr86124_013624</name>
    <name evidence="1" type="ORF">PtrM4_055310</name>
</gene>
<reference evidence="1" key="1">
    <citation type="journal article" date="2018" name="BMC Genomics">
        <title>Comparative genomics of the wheat fungal pathogen Pyrenophora tritici-repentis reveals chromosomal variations and genome plasticity.</title>
        <authorList>
            <person name="Moolhuijzen P."/>
            <person name="See P.T."/>
            <person name="Hane J.K."/>
            <person name="Shi G."/>
            <person name="Liu Z."/>
            <person name="Oliver R.P."/>
            <person name="Moffat C.S."/>
        </authorList>
    </citation>
    <scope>NUCLEOTIDE SEQUENCE [LARGE SCALE GENOMIC DNA]</scope>
    <source>
        <strain evidence="1">M4</strain>
    </source>
</reference>
<protein>
    <submittedName>
        <fullName evidence="1">Uncharacterized protein</fullName>
    </submittedName>
</protein>
<comment type="caution">
    <text evidence="1">The sequence shown here is derived from an EMBL/GenBank/DDBJ whole genome shotgun (WGS) entry which is preliminary data.</text>
</comment>
<proteinExistence type="predicted"/>
<dbReference type="AlphaFoldDB" id="A0A2W1CWD4"/>
<name>A0A2W1CWD4_9PLEO</name>
<evidence type="ECO:0000313" key="2">
    <source>
        <dbReference type="EMBL" id="KAI1507447.1"/>
    </source>
</evidence>
<reference evidence="2" key="2">
    <citation type="submission" date="2021-05" db="EMBL/GenBank/DDBJ databases">
        <authorList>
            <person name="Moolhuijzen P.M."/>
            <person name="Moffat C.S."/>
        </authorList>
    </citation>
    <scope>NUCLEOTIDE SEQUENCE</scope>
    <source>
        <strain evidence="2">86-124</strain>
    </source>
</reference>
<accession>A0A2W1CWD4</accession>
<organism evidence="1 3">
    <name type="scientific">Pyrenophora tritici-repentis</name>
    <dbReference type="NCBI Taxonomy" id="45151"/>
    <lineage>
        <taxon>Eukaryota</taxon>
        <taxon>Fungi</taxon>
        <taxon>Dikarya</taxon>
        <taxon>Ascomycota</taxon>
        <taxon>Pezizomycotina</taxon>
        <taxon>Dothideomycetes</taxon>
        <taxon>Pleosporomycetidae</taxon>
        <taxon>Pleosporales</taxon>
        <taxon>Pleosporineae</taxon>
        <taxon>Pleosporaceae</taxon>
        <taxon>Pyrenophora</taxon>
    </lineage>
</organism>
<keyword evidence="4" id="KW-1185">Reference proteome</keyword>
<dbReference type="Proteomes" id="UP000249757">
    <property type="component" value="Unassembled WGS sequence"/>
</dbReference>
<reference evidence="2" key="3">
    <citation type="journal article" date="2022" name="bioRxiv">
        <title>A global pangenome for the wheat fungal pathogen Pyrenophora tritici-repentis and prediction of effector protein structural homology.</title>
        <authorList>
            <person name="Moolhuijzen P."/>
            <person name="See P.T."/>
            <person name="Shi G."/>
            <person name="Powell H.R."/>
            <person name="Cockram J."/>
            <person name="Jorgensen L.N."/>
            <person name="Benslimane H."/>
            <person name="Strelkov S.E."/>
            <person name="Turner J."/>
            <person name="Liu Z."/>
            <person name="Moffat C.S."/>
        </authorList>
    </citation>
    <scope>NUCLEOTIDE SEQUENCE</scope>
    <source>
        <strain evidence="2">86-124</strain>
    </source>
</reference>
<dbReference type="Proteomes" id="UP000245464">
    <property type="component" value="Chromosome 2"/>
</dbReference>
<evidence type="ECO:0000313" key="3">
    <source>
        <dbReference type="Proteomes" id="UP000245464"/>
    </source>
</evidence>
<dbReference type="EMBL" id="NQIK02000002">
    <property type="protein sequence ID" value="KAF7573908.1"/>
    <property type="molecule type" value="Genomic_DNA"/>
</dbReference>
<sequence>MVDFEEIYQSALLSLGKKSEKIPLKVKDYFNKRKSEFRVSTWVERSGKIGEISYVDHEGPAGSNHRPAGVLEWVHGKLDGHKYVIPKKKWEDREEE</sequence>
<evidence type="ECO:0000313" key="4">
    <source>
        <dbReference type="Proteomes" id="UP000249757"/>
    </source>
</evidence>